<comment type="caution">
    <text evidence="5">The sequence shown here is derived from an EMBL/GenBank/DDBJ whole genome shotgun (WGS) entry which is preliminary data.</text>
</comment>
<evidence type="ECO:0000256" key="1">
    <source>
        <dbReference type="ARBA" id="ARBA00022723"/>
    </source>
</evidence>
<accession>A0A1F4TSK3</accession>
<feature type="domain" description="Molybdopterin oxidoreductase" evidence="4">
    <location>
        <begin position="51"/>
        <end position="402"/>
    </location>
</feature>
<sequence length="463" mass="49922">MVTKKTKCLFCSLGCELGLRLERGEPMALDYPGPLCPRGHYNLEMINHPARLTEPKIGNRQISWEEAVVFTRQELKQFEKSQVGILISANSSNEEALAAARFAKLLGTSNLAVAGPLSDLAAYQGEKTPVAGAALATEDDIASSNSLVIVGDILTRSPVLSKIINKVKYGQRGNSLIVIDPNRSHTSWFATDHLAVRPGSEALVLASLTGKMTDVNSAAEKSGLPAARLVAAAKVFAAAAKGTVIIVPGEHKARNDLIVYFAKELAAASANKKYVVFYQYGNTLGVNRVLDRELPDHLLLQEMVEKIENQSIPALFMFGENISTEKNNLDKKMRLIKFVAVAGYFGRESSVTSDTVVTFPLASPLEKSGNYTLASGTTVSLNEIVLPVGAKSNSEIMALLGEVSTGDGQVGPVYGQPVNFSDQLGESLQLATTASVPLENITHFGNNRLVKNFFWYKVNNHNG</sequence>
<dbReference type="Gene3D" id="3.40.50.740">
    <property type="match status" value="1"/>
</dbReference>
<organism evidence="5 6">
    <name type="scientific">candidate division WOR-1 bacterium RIFOXYB2_FULL_48_7</name>
    <dbReference type="NCBI Taxonomy" id="1802583"/>
    <lineage>
        <taxon>Bacteria</taxon>
        <taxon>Bacillati</taxon>
        <taxon>Saganbacteria</taxon>
    </lineage>
</organism>
<dbReference type="GO" id="GO:0016020">
    <property type="term" value="C:membrane"/>
    <property type="evidence" value="ECO:0007669"/>
    <property type="project" value="TreeGrafter"/>
</dbReference>
<proteinExistence type="predicted"/>
<dbReference type="AlphaFoldDB" id="A0A1F4TSK3"/>
<dbReference type="Gene3D" id="3.40.228.10">
    <property type="entry name" value="Dimethylsulfoxide Reductase, domain 2"/>
    <property type="match status" value="1"/>
</dbReference>
<dbReference type="PANTHER" id="PTHR43105:SF10">
    <property type="entry name" value="NADH-QUINONE OXIDOREDUCTASE SUBUNIT G"/>
    <property type="match status" value="1"/>
</dbReference>
<dbReference type="Pfam" id="PF00384">
    <property type="entry name" value="Molybdopterin"/>
    <property type="match status" value="1"/>
</dbReference>
<dbReference type="PANTHER" id="PTHR43105">
    <property type="entry name" value="RESPIRATORY NITRATE REDUCTASE"/>
    <property type="match status" value="1"/>
</dbReference>
<dbReference type="GO" id="GO:0016491">
    <property type="term" value="F:oxidoreductase activity"/>
    <property type="evidence" value="ECO:0007669"/>
    <property type="project" value="InterPro"/>
</dbReference>
<keyword evidence="1" id="KW-0479">Metal-binding</keyword>
<reference evidence="5 6" key="1">
    <citation type="journal article" date="2016" name="Nat. Commun.">
        <title>Thousands of microbial genomes shed light on interconnected biogeochemical processes in an aquifer system.</title>
        <authorList>
            <person name="Anantharaman K."/>
            <person name="Brown C.T."/>
            <person name="Hug L.A."/>
            <person name="Sharon I."/>
            <person name="Castelle C.J."/>
            <person name="Probst A.J."/>
            <person name="Thomas B.C."/>
            <person name="Singh A."/>
            <person name="Wilkins M.J."/>
            <person name="Karaoz U."/>
            <person name="Brodie E.L."/>
            <person name="Williams K.H."/>
            <person name="Hubbard S.S."/>
            <person name="Banfield J.F."/>
        </authorList>
    </citation>
    <scope>NUCLEOTIDE SEQUENCE [LARGE SCALE GENOMIC DNA]</scope>
</reference>
<name>A0A1F4TSK3_UNCSA</name>
<dbReference type="SUPFAM" id="SSF53706">
    <property type="entry name" value="Formate dehydrogenase/DMSO reductase, domains 1-3"/>
    <property type="match status" value="1"/>
</dbReference>
<dbReference type="Proteomes" id="UP000178951">
    <property type="component" value="Unassembled WGS sequence"/>
</dbReference>
<dbReference type="InterPro" id="IPR006656">
    <property type="entry name" value="Mopterin_OxRdtase"/>
</dbReference>
<gene>
    <name evidence="5" type="ORF">A2311_00910</name>
</gene>
<dbReference type="SMR" id="A0A1F4TSK3"/>
<evidence type="ECO:0000256" key="2">
    <source>
        <dbReference type="ARBA" id="ARBA00023004"/>
    </source>
</evidence>
<dbReference type="CDD" id="cd00368">
    <property type="entry name" value="Molybdopterin-Binding"/>
    <property type="match status" value="1"/>
</dbReference>
<dbReference type="EMBL" id="MEUF01000022">
    <property type="protein sequence ID" value="OGC35668.1"/>
    <property type="molecule type" value="Genomic_DNA"/>
</dbReference>
<dbReference type="Gene3D" id="3.30.200.210">
    <property type="match status" value="1"/>
</dbReference>
<dbReference type="InterPro" id="IPR050123">
    <property type="entry name" value="Prok_molybdopt-oxidoreductase"/>
</dbReference>
<evidence type="ECO:0000259" key="4">
    <source>
        <dbReference type="Pfam" id="PF00384"/>
    </source>
</evidence>
<dbReference type="STRING" id="1802583.A2311_00910"/>
<protein>
    <recommendedName>
        <fullName evidence="4">Molybdopterin oxidoreductase domain-containing protein</fullName>
    </recommendedName>
</protein>
<evidence type="ECO:0000256" key="3">
    <source>
        <dbReference type="ARBA" id="ARBA00023014"/>
    </source>
</evidence>
<keyword evidence="2" id="KW-0408">Iron</keyword>
<evidence type="ECO:0000313" key="6">
    <source>
        <dbReference type="Proteomes" id="UP000178951"/>
    </source>
</evidence>
<evidence type="ECO:0000313" key="5">
    <source>
        <dbReference type="EMBL" id="OGC35668.1"/>
    </source>
</evidence>
<keyword evidence="3" id="KW-0411">Iron-sulfur</keyword>
<dbReference type="GO" id="GO:0046872">
    <property type="term" value="F:metal ion binding"/>
    <property type="evidence" value="ECO:0007669"/>
    <property type="project" value="UniProtKB-KW"/>
</dbReference>
<dbReference type="GO" id="GO:0051536">
    <property type="term" value="F:iron-sulfur cluster binding"/>
    <property type="evidence" value="ECO:0007669"/>
    <property type="project" value="UniProtKB-KW"/>
</dbReference>